<reference evidence="3" key="2">
    <citation type="submission" date="2021-09" db="EMBL/GenBank/DDBJ databases">
        <authorList>
            <person name="Jia N."/>
            <person name="Wang J."/>
            <person name="Shi W."/>
            <person name="Du L."/>
            <person name="Sun Y."/>
            <person name="Zhan W."/>
            <person name="Jiang J."/>
            <person name="Wang Q."/>
            <person name="Zhang B."/>
            <person name="Ji P."/>
            <person name="Sakyi L.B."/>
            <person name="Cui X."/>
            <person name="Yuan T."/>
            <person name="Jiang B."/>
            <person name="Yang W."/>
            <person name="Lam T.T.-Y."/>
            <person name="Chang Q."/>
            <person name="Ding S."/>
            <person name="Wang X."/>
            <person name="Zhu J."/>
            <person name="Ruan X."/>
            <person name="Zhao L."/>
            <person name="Wei J."/>
            <person name="Que T."/>
            <person name="Du C."/>
            <person name="Cheng J."/>
            <person name="Dai P."/>
            <person name="Han X."/>
            <person name="Huang E."/>
            <person name="Gao Y."/>
            <person name="Liu J."/>
            <person name="Shao H."/>
            <person name="Ye R."/>
            <person name="Li L."/>
            <person name="Wei W."/>
            <person name="Wang X."/>
            <person name="Wang C."/>
            <person name="Huo Q."/>
            <person name="Li W."/>
            <person name="Guo W."/>
            <person name="Chen H."/>
            <person name="Chen S."/>
            <person name="Zhou L."/>
            <person name="Zhou L."/>
            <person name="Ni X."/>
            <person name="Tian J."/>
            <person name="Zhou Y."/>
            <person name="Sheng Y."/>
            <person name="Liu T."/>
            <person name="Pan Y."/>
            <person name="Xia L."/>
            <person name="Li J."/>
            <person name="Zhao F."/>
            <person name="Cao W."/>
        </authorList>
    </citation>
    <scope>NUCLEOTIDE SEQUENCE</scope>
    <source>
        <strain evidence="3">Rsan-2018</strain>
        <tissue evidence="3">Larvae</tissue>
    </source>
</reference>
<proteinExistence type="predicted"/>
<name>A0A9D4TEA7_RHISA</name>
<dbReference type="AlphaFoldDB" id="A0A9D4TEA7"/>
<keyword evidence="4" id="KW-1185">Reference proteome</keyword>
<organism evidence="3 4">
    <name type="scientific">Rhipicephalus sanguineus</name>
    <name type="common">Brown dog tick</name>
    <name type="synonym">Ixodes sanguineus</name>
    <dbReference type="NCBI Taxonomy" id="34632"/>
    <lineage>
        <taxon>Eukaryota</taxon>
        <taxon>Metazoa</taxon>
        <taxon>Ecdysozoa</taxon>
        <taxon>Arthropoda</taxon>
        <taxon>Chelicerata</taxon>
        <taxon>Arachnida</taxon>
        <taxon>Acari</taxon>
        <taxon>Parasitiformes</taxon>
        <taxon>Ixodida</taxon>
        <taxon>Ixodoidea</taxon>
        <taxon>Ixodidae</taxon>
        <taxon>Rhipicephalinae</taxon>
        <taxon>Rhipicephalus</taxon>
        <taxon>Rhipicephalus</taxon>
    </lineage>
</organism>
<evidence type="ECO:0000256" key="1">
    <source>
        <dbReference type="SAM" id="Coils"/>
    </source>
</evidence>
<reference evidence="3" key="1">
    <citation type="journal article" date="2020" name="Cell">
        <title>Large-Scale Comparative Analyses of Tick Genomes Elucidate Their Genetic Diversity and Vector Capacities.</title>
        <authorList>
            <consortium name="Tick Genome and Microbiome Consortium (TIGMIC)"/>
            <person name="Jia N."/>
            <person name="Wang J."/>
            <person name="Shi W."/>
            <person name="Du L."/>
            <person name="Sun Y."/>
            <person name="Zhan W."/>
            <person name="Jiang J.F."/>
            <person name="Wang Q."/>
            <person name="Zhang B."/>
            <person name="Ji P."/>
            <person name="Bell-Sakyi L."/>
            <person name="Cui X.M."/>
            <person name="Yuan T.T."/>
            <person name="Jiang B.G."/>
            <person name="Yang W.F."/>
            <person name="Lam T.T."/>
            <person name="Chang Q.C."/>
            <person name="Ding S.J."/>
            <person name="Wang X.J."/>
            <person name="Zhu J.G."/>
            <person name="Ruan X.D."/>
            <person name="Zhao L."/>
            <person name="Wei J.T."/>
            <person name="Ye R.Z."/>
            <person name="Que T.C."/>
            <person name="Du C.H."/>
            <person name="Zhou Y.H."/>
            <person name="Cheng J.X."/>
            <person name="Dai P.F."/>
            <person name="Guo W.B."/>
            <person name="Han X.H."/>
            <person name="Huang E.J."/>
            <person name="Li L.F."/>
            <person name="Wei W."/>
            <person name="Gao Y.C."/>
            <person name="Liu J.Z."/>
            <person name="Shao H.Z."/>
            <person name="Wang X."/>
            <person name="Wang C.C."/>
            <person name="Yang T.C."/>
            <person name="Huo Q.B."/>
            <person name="Li W."/>
            <person name="Chen H.Y."/>
            <person name="Chen S.E."/>
            <person name="Zhou L.G."/>
            <person name="Ni X.B."/>
            <person name="Tian J.H."/>
            <person name="Sheng Y."/>
            <person name="Liu T."/>
            <person name="Pan Y.S."/>
            <person name="Xia L.Y."/>
            <person name="Li J."/>
            <person name="Zhao F."/>
            <person name="Cao W.C."/>
        </authorList>
    </citation>
    <scope>NUCLEOTIDE SEQUENCE</scope>
    <source>
        <strain evidence="3">Rsan-2018</strain>
    </source>
</reference>
<sequence length="135" mass="14713">MLAYRVMPEVNEAPAGAEVLATGDVTQTEDDTAAMEESSTVSVGRDAVATCSSSAESESQPDATSPCTNRKRKWPATGLQELLELHRQAEERSAGLASQSMKLQKGLLELQKEANQTQKEMFGFLRSYFDAENKP</sequence>
<dbReference type="EMBL" id="JABSTV010000040">
    <property type="protein sequence ID" value="KAH7987845.1"/>
    <property type="molecule type" value="Genomic_DNA"/>
</dbReference>
<accession>A0A9D4TEA7</accession>
<dbReference type="Proteomes" id="UP000821837">
    <property type="component" value="Unassembled WGS sequence"/>
</dbReference>
<evidence type="ECO:0000313" key="4">
    <source>
        <dbReference type="Proteomes" id="UP000821837"/>
    </source>
</evidence>
<feature type="compositionally biased region" description="Polar residues" evidence="2">
    <location>
        <begin position="50"/>
        <end position="68"/>
    </location>
</feature>
<keyword evidence="1" id="KW-0175">Coiled coil</keyword>
<evidence type="ECO:0000256" key="2">
    <source>
        <dbReference type="SAM" id="MobiDB-lite"/>
    </source>
</evidence>
<feature type="region of interest" description="Disordered" evidence="2">
    <location>
        <begin position="49"/>
        <end position="73"/>
    </location>
</feature>
<protein>
    <submittedName>
        <fullName evidence="3">Uncharacterized protein</fullName>
    </submittedName>
</protein>
<feature type="coiled-coil region" evidence="1">
    <location>
        <begin position="79"/>
        <end position="120"/>
    </location>
</feature>
<comment type="caution">
    <text evidence="3">The sequence shown here is derived from an EMBL/GenBank/DDBJ whole genome shotgun (WGS) entry which is preliminary data.</text>
</comment>
<gene>
    <name evidence="3" type="ORF">HPB52_024909</name>
</gene>
<evidence type="ECO:0000313" key="3">
    <source>
        <dbReference type="EMBL" id="KAH7987845.1"/>
    </source>
</evidence>